<dbReference type="SMART" id="SM00248">
    <property type="entry name" value="ANK"/>
    <property type="match status" value="4"/>
</dbReference>
<dbReference type="AlphaFoldDB" id="A0A0G2I992"/>
<dbReference type="Pfam" id="PF12796">
    <property type="entry name" value="Ank_2"/>
    <property type="match status" value="1"/>
</dbReference>
<reference evidence="6" key="1">
    <citation type="journal article" date="2015" name="PLoS Genet.">
        <title>The dynamic genome and transcriptome of the human fungal pathogen Blastomyces and close relative Emmonsia.</title>
        <authorList>
            <person name="Munoz J.F."/>
            <person name="Gauthier G.M."/>
            <person name="Desjardins C.A."/>
            <person name="Gallo J.E."/>
            <person name="Holder J."/>
            <person name="Sullivan T.D."/>
            <person name="Marty A.J."/>
            <person name="Carmen J.C."/>
            <person name="Chen Z."/>
            <person name="Ding L."/>
            <person name="Gujja S."/>
            <person name="Magrini V."/>
            <person name="Misas E."/>
            <person name="Mitreva M."/>
            <person name="Priest M."/>
            <person name="Saif S."/>
            <person name="Whiston E.A."/>
            <person name="Young S."/>
            <person name="Zeng Q."/>
            <person name="Goldman W.E."/>
            <person name="Mardis E.R."/>
            <person name="Taylor J.W."/>
            <person name="McEwen J.G."/>
            <person name="Clay O.K."/>
            <person name="Klein B.S."/>
            <person name="Cuomo C.A."/>
        </authorList>
    </citation>
    <scope>NUCLEOTIDE SEQUENCE [LARGE SCALE GENOMIC DNA]</scope>
    <source>
        <strain evidence="6">UAMH 3008</strain>
    </source>
</reference>
<name>A0A0G2I992_9EURO</name>
<dbReference type="PANTHER" id="PTHR24198">
    <property type="entry name" value="ANKYRIN REPEAT AND PROTEIN KINASE DOMAIN-CONTAINING PROTEIN"/>
    <property type="match status" value="1"/>
</dbReference>
<organism evidence="5 6">
    <name type="scientific">[Emmonsia] crescens</name>
    <dbReference type="NCBI Taxonomy" id="73230"/>
    <lineage>
        <taxon>Eukaryota</taxon>
        <taxon>Fungi</taxon>
        <taxon>Dikarya</taxon>
        <taxon>Ascomycota</taxon>
        <taxon>Pezizomycotina</taxon>
        <taxon>Eurotiomycetes</taxon>
        <taxon>Eurotiomycetidae</taxon>
        <taxon>Onygenales</taxon>
        <taxon>Ajellomycetaceae</taxon>
        <taxon>Emergomyces</taxon>
    </lineage>
</organism>
<dbReference type="PROSITE" id="PS50297">
    <property type="entry name" value="ANK_REP_REGION"/>
    <property type="match status" value="2"/>
</dbReference>
<dbReference type="EMBL" id="LCZI01000383">
    <property type="protein sequence ID" value="KKZ66830.1"/>
    <property type="molecule type" value="Genomic_DNA"/>
</dbReference>
<evidence type="ECO:0000256" key="2">
    <source>
        <dbReference type="ARBA" id="ARBA00023043"/>
    </source>
</evidence>
<dbReference type="InterPro" id="IPR036770">
    <property type="entry name" value="Ankyrin_rpt-contain_sf"/>
</dbReference>
<protein>
    <submittedName>
        <fullName evidence="5">Uncharacterized protein</fullName>
    </submittedName>
</protein>
<evidence type="ECO:0000313" key="6">
    <source>
        <dbReference type="Proteomes" id="UP000034164"/>
    </source>
</evidence>
<accession>A0A0G2I992</accession>
<keyword evidence="2 3" id="KW-0040">ANK repeat</keyword>
<feature type="repeat" description="ANK" evidence="3">
    <location>
        <begin position="141"/>
        <end position="173"/>
    </location>
</feature>
<dbReference type="Gene3D" id="1.25.40.20">
    <property type="entry name" value="Ankyrin repeat-containing domain"/>
    <property type="match status" value="2"/>
</dbReference>
<feature type="repeat" description="ANK" evidence="3">
    <location>
        <begin position="106"/>
        <end position="135"/>
    </location>
</feature>
<dbReference type="VEuPathDB" id="FungiDB:EMCG_07435"/>
<proteinExistence type="predicted"/>
<dbReference type="SUPFAM" id="SSF48403">
    <property type="entry name" value="Ankyrin repeat"/>
    <property type="match status" value="1"/>
</dbReference>
<keyword evidence="1" id="KW-0677">Repeat</keyword>
<gene>
    <name evidence="5" type="ORF">EMCG_07435</name>
</gene>
<dbReference type="InterPro" id="IPR002110">
    <property type="entry name" value="Ankyrin_rpt"/>
</dbReference>
<dbReference type="PANTHER" id="PTHR24198:SF165">
    <property type="entry name" value="ANKYRIN REPEAT-CONTAINING PROTEIN-RELATED"/>
    <property type="match status" value="1"/>
</dbReference>
<evidence type="ECO:0000256" key="4">
    <source>
        <dbReference type="SAM" id="MobiDB-lite"/>
    </source>
</evidence>
<evidence type="ECO:0000256" key="3">
    <source>
        <dbReference type="PROSITE-ProRule" id="PRU00023"/>
    </source>
</evidence>
<dbReference type="OrthoDB" id="341259at2759"/>
<comment type="caution">
    <text evidence="5">The sequence shown here is derived from an EMBL/GenBank/DDBJ whole genome shotgun (WGS) entry which is preliminary data.</text>
</comment>
<dbReference type="Proteomes" id="UP000034164">
    <property type="component" value="Unassembled WGS sequence"/>
</dbReference>
<feature type="region of interest" description="Disordered" evidence="4">
    <location>
        <begin position="288"/>
        <end position="316"/>
    </location>
</feature>
<evidence type="ECO:0000313" key="5">
    <source>
        <dbReference type="EMBL" id="KKZ66830.1"/>
    </source>
</evidence>
<dbReference type="PROSITE" id="PS50088">
    <property type="entry name" value="ANK_REPEAT"/>
    <property type="match status" value="2"/>
</dbReference>
<feature type="compositionally biased region" description="Basic residues" evidence="4">
    <location>
        <begin position="292"/>
        <end position="307"/>
    </location>
</feature>
<evidence type="ECO:0000256" key="1">
    <source>
        <dbReference type="ARBA" id="ARBA00022737"/>
    </source>
</evidence>
<sequence length="427" mass="47903">MAFLNFPSELILNIADEILNIQDLNSLSQTCRDLYSLLNTYLYHRDAESDDPQALFWAAYKGFIPPARKALSHGADIHAKDNPPSSFPHHFAQSHSRRWDSCPTTLHFTPLHIATCYRHESMVRFLIQHGADIHAPFPAHHGGYLLHVASCNGPTGLVKLLLEKGAEVDVRNSKGWTPLYCAMRSLSIFMPNERRVARIRLLLDYDADPDATDKAGKSPRQLAKKCRDPYVRMMLLGDKGARVSLYEANLEGRWFRDNFLLKEVVVGEKGTLDSKLGNNVTTSLALEGVKGSKSKRSRKRSKKRKKKQPEMGEGAIGGETKEVIGKQISTTPVQLAKLDDKAIDAITGRQAAWAKMHAEDSRCELEVIADRELPKYFGCLHLSIGLFRIKRKIECGSCRYATKQSFQCPACEAVLCSKCVNKRFTGF</sequence>
<dbReference type="Pfam" id="PF00023">
    <property type="entry name" value="Ank"/>
    <property type="match status" value="1"/>
</dbReference>